<organism evidence="2 3">
    <name type="scientific">Natranaeroarchaeum sulfidigenes</name>
    <dbReference type="NCBI Taxonomy" id="2784880"/>
    <lineage>
        <taxon>Archaea</taxon>
        <taxon>Methanobacteriati</taxon>
        <taxon>Methanobacteriota</taxon>
        <taxon>Stenosarchaea group</taxon>
        <taxon>Halobacteria</taxon>
        <taxon>Halobacteriales</taxon>
        <taxon>Natronoarchaeaceae</taxon>
        <taxon>Natranaeroarchaeum</taxon>
    </lineage>
</organism>
<gene>
    <name evidence="2" type="ORF">AArcS_2052</name>
</gene>
<dbReference type="KEGG" id="hara:AArcS_2052"/>
<dbReference type="AlphaFoldDB" id="A0A897MS24"/>
<protein>
    <submittedName>
        <fullName evidence="2">Uncharacterized protein</fullName>
    </submittedName>
</protein>
<sequence length="72" mass="7808">MSDSNPSDIPFGLSPVQLQSLGLLLFGIGFFSLVLYFAEDVTLDHALWIVLFVFTGGIMIGYGSAKHNADGW</sequence>
<dbReference type="Proteomes" id="UP000663586">
    <property type="component" value="Chromosome"/>
</dbReference>
<dbReference type="EMBL" id="CP064786">
    <property type="protein sequence ID" value="QSG03252.1"/>
    <property type="molecule type" value="Genomic_DNA"/>
</dbReference>
<keyword evidence="1" id="KW-1133">Transmembrane helix</keyword>
<keyword evidence="3" id="KW-1185">Reference proteome</keyword>
<feature type="transmembrane region" description="Helical" evidence="1">
    <location>
        <begin position="20"/>
        <end position="38"/>
    </location>
</feature>
<keyword evidence="1" id="KW-0472">Membrane</keyword>
<feature type="transmembrane region" description="Helical" evidence="1">
    <location>
        <begin position="45"/>
        <end position="65"/>
    </location>
</feature>
<evidence type="ECO:0000313" key="3">
    <source>
        <dbReference type="Proteomes" id="UP000663586"/>
    </source>
</evidence>
<proteinExistence type="predicted"/>
<accession>A0A897MS24</accession>
<evidence type="ECO:0000256" key="1">
    <source>
        <dbReference type="SAM" id="Phobius"/>
    </source>
</evidence>
<name>A0A897MS24_9EURY</name>
<dbReference type="GeneID" id="70685428"/>
<evidence type="ECO:0000313" key="2">
    <source>
        <dbReference type="EMBL" id="QSG03252.1"/>
    </source>
</evidence>
<reference evidence="2" key="1">
    <citation type="submission" date="2020-11" db="EMBL/GenBank/DDBJ databases">
        <title>Carbohydrate-dependent, anaerobic sulfur respiration: A novel catabolism in halophilic archaea.</title>
        <authorList>
            <person name="Sorokin D.Y."/>
            <person name="Messina E."/>
            <person name="Smedile F."/>
            <person name="La Cono V."/>
            <person name="Hallsworth J.E."/>
            <person name="Yakimov M.M."/>
        </authorList>
    </citation>
    <scope>NUCLEOTIDE SEQUENCE</scope>
    <source>
        <strain evidence="2">AArc-S</strain>
    </source>
</reference>
<dbReference type="RefSeq" id="WP_238477309.1">
    <property type="nucleotide sequence ID" value="NZ_CP064786.1"/>
</dbReference>
<keyword evidence="1" id="KW-0812">Transmembrane</keyword>